<dbReference type="PROSITE" id="PS50192">
    <property type="entry name" value="T_SNARE"/>
    <property type="match status" value="1"/>
</dbReference>
<dbReference type="SMART" id="SM00397">
    <property type="entry name" value="t_SNARE"/>
    <property type="match status" value="1"/>
</dbReference>
<evidence type="ECO:0000256" key="4">
    <source>
        <dbReference type="ARBA" id="ARBA00023054"/>
    </source>
</evidence>
<feature type="domain" description="T-SNARE coiled-coil homology" evidence="6">
    <location>
        <begin position="51"/>
        <end position="113"/>
    </location>
</feature>
<feature type="region of interest" description="Disordered" evidence="5">
    <location>
        <begin position="1"/>
        <end position="55"/>
    </location>
</feature>
<dbReference type="GO" id="GO:0031201">
    <property type="term" value="C:SNARE complex"/>
    <property type="evidence" value="ECO:0007669"/>
    <property type="project" value="TreeGrafter"/>
</dbReference>
<feature type="compositionally biased region" description="Polar residues" evidence="5">
    <location>
        <begin position="25"/>
        <end position="39"/>
    </location>
</feature>
<feature type="compositionally biased region" description="Basic and acidic residues" evidence="5">
    <location>
        <begin position="1"/>
        <end position="11"/>
    </location>
</feature>
<reference evidence="7" key="1">
    <citation type="journal article" date="2023" name="Mol. Biol. Evol.">
        <title>Third-Generation Sequencing Reveals the Adaptive Role of the Epigenome in Three Deep-Sea Polychaetes.</title>
        <authorList>
            <person name="Perez M."/>
            <person name="Aroh O."/>
            <person name="Sun Y."/>
            <person name="Lan Y."/>
            <person name="Juniper S.K."/>
            <person name="Young C.R."/>
            <person name="Angers B."/>
            <person name="Qian P.Y."/>
        </authorList>
    </citation>
    <scope>NUCLEOTIDE SEQUENCE</scope>
    <source>
        <strain evidence="7">R07B-5</strain>
    </source>
</reference>
<feature type="region of interest" description="Disordered" evidence="5">
    <location>
        <begin position="127"/>
        <end position="178"/>
    </location>
</feature>
<evidence type="ECO:0000259" key="6">
    <source>
        <dbReference type="PROSITE" id="PS50192"/>
    </source>
</evidence>
<dbReference type="Gene3D" id="1.20.5.110">
    <property type="match status" value="1"/>
</dbReference>
<dbReference type="PANTHER" id="PTHR19305">
    <property type="entry name" value="SYNAPTOSOMAL ASSOCIATED PROTEIN"/>
    <property type="match status" value="1"/>
</dbReference>
<feature type="compositionally biased region" description="Basic and acidic residues" evidence="5">
    <location>
        <begin position="140"/>
        <end position="150"/>
    </location>
</feature>
<sequence>MAHERGLRSFDQEEDDSWLDRAFMSGQNTRDYNPFTSPDASEGDDLQSMKQASATRQLDSTRRIIASINESERVGVVTAEELIEQGEKLDSIERNADHINQSMKTSQVHLNNIKSVFGGLKNWWQGRKSEGANAGGTGRPSKDQHPSHEGDDQDSIVSAHRSGPLAQSMQASAETGASFQEPQLQRQMPAGYETQLNTDLGKFNLGTIFGEKTHFIGMKLVPYLAVVCCNF</sequence>
<dbReference type="EMBL" id="JAODUO010000219">
    <property type="protein sequence ID" value="KAK2185893.1"/>
    <property type="molecule type" value="Genomic_DNA"/>
</dbReference>
<feature type="compositionally biased region" description="Polar residues" evidence="5">
    <location>
        <begin position="165"/>
        <end position="178"/>
    </location>
</feature>
<comment type="caution">
    <text evidence="7">The sequence shown here is derived from an EMBL/GenBank/DDBJ whole genome shotgun (WGS) entry which is preliminary data.</text>
</comment>
<dbReference type="GO" id="GO:0016082">
    <property type="term" value="P:synaptic vesicle priming"/>
    <property type="evidence" value="ECO:0007669"/>
    <property type="project" value="TreeGrafter"/>
</dbReference>
<keyword evidence="4" id="KW-0175">Coiled coil</keyword>
<accession>A0AAD9P0G4</accession>
<comment type="similarity">
    <text evidence="1">Belongs to the SNAP-25 family.</text>
</comment>
<dbReference type="CDD" id="cd15887">
    <property type="entry name" value="SNARE_SNAP29N"/>
    <property type="match status" value="1"/>
</dbReference>
<evidence type="ECO:0000256" key="5">
    <source>
        <dbReference type="SAM" id="MobiDB-lite"/>
    </source>
</evidence>
<keyword evidence="8" id="KW-1185">Reference proteome</keyword>
<dbReference type="GO" id="GO:0005886">
    <property type="term" value="C:plasma membrane"/>
    <property type="evidence" value="ECO:0007669"/>
    <property type="project" value="TreeGrafter"/>
</dbReference>
<dbReference type="Proteomes" id="UP001209878">
    <property type="component" value="Unassembled WGS sequence"/>
</dbReference>
<evidence type="ECO:0000256" key="2">
    <source>
        <dbReference type="ARBA" id="ARBA00022448"/>
    </source>
</evidence>
<dbReference type="GO" id="GO:0031629">
    <property type="term" value="P:synaptic vesicle fusion to presynaptic active zone membrane"/>
    <property type="evidence" value="ECO:0007669"/>
    <property type="project" value="TreeGrafter"/>
</dbReference>
<evidence type="ECO:0000313" key="8">
    <source>
        <dbReference type="Proteomes" id="UP001209878"/>
    </source>
</evidence>
<dbReference type="AlphaFoldDB" id="A0AAD9P0G4"/>
<keyword evidence="2" id="KW-0813">Transport</keyword>
<name>A0AAD9P0G4_RIDPI</name>
<dbReference type="InterPro" id="IPR000727">
    <property type="entry name" value="T_SNARE_dom"/>
</dbReference>
<keyword evidence="3" id="KW-0653">Protein transport</keyword>
<evidence type="ECO:0000256" key="1">
    <source>
        <dbReference type="ARBA" id="ARBA00009480"/>
    </source>
</evidence>
<dbReference type="SUPFAM" id="SSF58038">
    <property type="entry name" value="SNARE fusion complex"/>
    <property type="match status" value="1"/>
</dbReference>
<dbReference type="FunFam" id="1.20.5.110:FF:000041">
    <property type="entry name" value="Synaptosomal-associated protein 29"/>
    <property type="match status" value="1"/>
</dbReference>
<evidence type="ECO:0000256" key="3">
    <source>
        <dbReference type="ARBA" id="ARBA00022927"/>
    </source>
</evidence>
<protein>
    <recommendedName>
        <fullName evidence="6">t-SNARE coiled-coil homology domain-containing protein</fullName>
    </recommendedName>
</protein>
<dbReference type="GO" id="GO:0098793">
    <property type="term" value="C:presynapse"/>
    <property type="evidence" value="ECO:0007669"/>
    <property type="project" value="GOC"/>
</dbReference>
<dbReference type="GO" id="GO:0015031">
    <property type="term" value="P:protein transport"/>
    <property type="evidence" value="ECO:0007669"/>
    <property type="project" value="UniProtKB-KW"/>
</dbReference>
<dbReference type="GO" id="GO:0019905">
    <property type="term" value="F:syntaxin binding"/>
    <property type="evidence" value="ECO:0007669"/>
    <property type="project" value="TreeGrafter"/>
</dbReference>
<evidence type="ECO:0000313" key="7">
    <source>
        <dbReference type="EMBL" id="KAK2185893.1"/>
    </source>
</evidence>
<proteinExistence type="inferred from homology"/>
<gene>
    <name evidence="7" type="ORF">NP493_219g02002</name>
</gene>
<organism evidence="7 8">
    <name type="scientific">Ridgeia piscesae</name>
    <name type="common">Tubeworm</name>
    <dbReference type="NCBI Taxonomy" id="27915"/>
    <lineage>
        <taxon>Eukaryota</taxon>
        <taxon>Metazoa</taxon>
        <taxon>Spiralia</taxon>
        <taxon>Lophotrochozoa</taxon>
        <taxon>Annelida</taxon>
        <taxon>Polychaeta</taxon>
        <taxon>Sedentaria</taxon>
        <taxon>Canalipalpata</taxon>
        <taxon>Sabellida</taxon>
        <taxon>Siboglinidae</taxon>
        <taxon>Ridgeia</taxon>
    </lineage>
</organism>
<dbReference type="PANTHER" id="PTHR19305:SF9">
    <property type="entry name" value="SYNAPTOSOMAL-ASSOCIATED PROTEIN 29"/>
    <property type="match status" value="1"/>
</dbReference>
<dbReference type="GO" id="GO:0005484">
    <property type="term" value="F:SNAP receptor activity"/>
    <property type="evidence" value="ECO:0007669"/>
    <property type="project" value="TreeGrafter"/>
</dbReference>